<evidence type="ECO:0000313" key="3">
    <source>
        <dbReference type="EMBL" id="CAF9914030.1"/>
    </source>
</evidence>
<dbReference type="PANTHER" id="PTHR35186">
    <property type="entry name" value="ANK_REP_REGION DOMAIN-CONTAINING PROTEIN"/>
    <property type="match status" value="1"/>
</dbReference>
<evidence type="ECO:0000256" key="1">
    <source>
        <dbReference type="SAM" id="MobiDB-lite"/>
    </source>
</evidence>
<organism evidence="3 4">
    <name type="scientific">Alectoria fallacina</name>
    <dbReference type="NCBI Taxonomy" id="1903189"/>
    <lineage>
        <taxon>Eukaryota</taxon>
        <taxon>Fungi</taxon>
        <taxon>Dikarya</taxon>
        <taxon>Ascomycota</taxon>
        <taxon>Pezizomycotina</taxon>
        <taxon>Lecanoromycetes</taxon>
        <taxon>OSLEUM clade</taxon>
        <taxon>Lecanoromycetidae</taxon>
        <taxon>Lecanorales</taxon>
        <taxon>Lecanorineae</taxon>
        <taxon>Parmeliaceae</taxon>
        <taxon>Alectoria</taxon>
    </lineage>
</organism>
<protein>
    <recommendedName>
        <fullName evidence="2">DUF7580 domain-containing protein</fullName>
    </recommendedName>
</protein>
<comment type="caution">
    <text evidence="3">The sequence shown here is derived from an EMBL/GenBank/DDBJ whole genome shotgun (WGS) entry which is preliminary data.</text>
</comment>
<feature type="region of interest" description="Disordered" evidence="1">
    <location>
        <begin position="421"/>
        <end position="440"/>
    </location>
</feature>
<feature type="domain" description="DUF7580" evidence="2">
    <location>
        <begin position="201"/>
        <end position="533"/>
    </location>
</feature>
<accession>A0A8H3IFK8</accession>
<proteinExistence type="predicted"/>
<evidence type="ECO:0000313" key="4">
    <source>
        <dbReference type="Proteomes" id="UP000664203"/>
    </source>
</evidence>
<dbReference type="AlphaFoldDB" id="A0A8H3IFK8"/>
<dbReference type="PANTHER" id="PTHR35186:SF4">
    <property type="entry name" value="PRION-INHIBITION AND PROPAGATION HELO DOMAIN-CONTAINING PROTEIN"/>
    <property type="match status" value="1"/>
</dbReference>
<sequence>MSGFEVGGIVVAVFPLVVGAIERVLANESSLRLWEAQACRIELEAVQLEVQVQEVLFQNSYLKLLLSFLDRRQTIKLLADPDSFRKNNVEITKNLKSHLGEQWIVYQGVMTRLESTLRTFKASVDMAMGVDENGDELSKLKLLLRRIRFSLYTRQRSGLLKRLKDDNQTLATLTDQQRTLKSLGTYQHPGVNVDTATCLEMHRQAVDVFHSLASNVAAKSEHWFAHAASMYFTSFMPPDLADGPAFSIALRGQDQDGLSRSIDWRIAKCMEASHNYLSICDSYRDLCAVAPSVPPDNLSDSVERQTRKSSAPSLLGCLQSSAEPFGGYTLKLETVIETPTSISLAGIVSADRNFACYPRYFLENDRARLAATLASSLLCLHDSPWLKSSWSSRDVFFETASGDVSSESLLRPHTKVAFPRTFDESEPQSTANGEVQPSPSTQFGILNRSLYSLGMVLLELIMNETLESFKQRNDETESEVAWRLERQVCGRAGLLWADIVFACLHCPFQKTPDLANENFLQLISVHVVTPLIEMARLGQTYAVLDNE</sequence>
<name>A0A8H3IFK8_9LECA</name>
<keyword evidence="4" id="KW-1185">Reference proteome</keyword>
<dbReference type="InterPro" id="IPR056002">
    <property type="entry name" value="DUF7580"/>
</dbReference>
<feature type="compositionally biased region" description="Polar residues" evidence="1">
    <location>
        <begin position="427"/>
        <end position="440"/>
    </location>
</feature>
<dbReference type="Proteomes" id="UP000664203">
    <property type="component" value="Unassembled WGS sequence"/>
</dbReference>
<dbReference type="Pfam" id="PF24476">
    <property type="entry name" value="DUF7580"/>
    <property type="match status" value="1"/>
</dbReference>
<reference evidence="3" key="1">
    <citation type="submission" date="2021-03" db="EMBL/GenBank/DDBJ databases">
        <authorList>
            <person name="Tagirdzhanova G."/>
        </authorList>
    </citation>
    <scope>NUCLEOTIDE SEQUENCE</scope>
</reference>
<gene>
    <name evidence="3" type="ORF">ALECFALPRED_009212</name>
</gene>
<dbReference type="EMBL" id="CAJPDR010000067">
    <property type="protein sequence ID" value="CAF9914030.1"/>
    <property type="molecule type" value="Genomic_DNA"/>
</dbReference>
<dbReference type="OrthoDB" id="3565018at2759"/>
<evidence type="ECO:0000259" key="2">
    <source>
        <dbReference type="Pfam" id="PF24476"/>
    </source>
</evidence>